<dbReference type="Pfam" id="PF20499">
    <property type="entry name" value="DUF6729"/>
    <property type="match status" value="1"/>
</dbReference>
<feature type="compositionally biased region" description="Acidic residues" evidence="10">
    <location>
        <begin position="163"/>
        <end position="178"/>
    </location>
</feature>
<feature type="domain" description="DUF6729" evidence="12">
    <location>
        <begin position="248"/>
        <end position="426"/>
    </location>
</feature>
<reference evidence="13" key="1">
    <citation type="submission" date="2021-02" db="EMBL/GenBank/DDBJ databases">
        <title>Psilocybe cubensis genome.</title>
        <authorList>
            <person name="Mckernan K.J."/>
            <person name="Crawford S."/>
            <person name="Trippe A."/>
            <person name="Kane L.T."/>
            <person name="Mclaughlin S."/>
        </authorList>
    </citation>
    <scope>NUCLEOTIDE SEQUENCE [LARGE SCALE GENOMIC DNA]</scope>
    <source>
        <strain evidence="13">MGC-MH-2018</strain>
    </source>
</reference>
<evidence type="ECO:0000313" key="13">
    <source>
        <dbReference type="EMBL" id="KAG5168435.1"/>
    </source>
</evidence>
<evidence type="ECO:0000256" key="5">
    <source>
        <dbReference type="ARBA" id="ARBA00022839"/>
    </source>
</evidence>
<dbReference type="Gene3D" id="3.30.420.10">
    <property type="entry name" value="Ribonuclease H-like superfamily/Ribonuclease H"/>
    <property type="match status" value="1"/>
</dbReference>
<dbReference type="InterPro" id="IPR036397">
    <property type="entry name" value="RNaseH_sf"/>
</dbReference>
<dbReference type="GO" id="GO:0006139">
    <property type="term" value="P:nucleobase-containing compound metabolic process"/>
    <property type="evidence" value="ECO:0007669"/>
    <property type="project" value="InterPro"/>
</dbReference>
<evidence type="ECO:0000256" key="1">
    <source>
        <dbReference type="ARBA" id="ARBA00004123"/>
    </source>
</evidence>
<accession>A0A8H7XZI3</accession>
<keyword evidence="4" id="KW-0378">Hydrolase</keyword>
<dbReference type="SUPFAM" id="SSF53098">
    <property type="entry name" value="Ribonuclease H-like"/>
    <property type="match status" value="1"/>
</dbReference>
<evidence type="ECO:0000259" key="12">
    <source>
        <dbReference type="Pfam" id="PF20499"/>
    </source>
</evidence>
<feature type="region of interest" description="Disordered" evidence="10">
    <location>
        <begin position="158"/>
        <end position="198"/>
    </location>
</feature>
<keyword evidence="2" id="KW-0540">Nuclease</keyword>
<feature type="domain" description="3'-5' exonuclease" evidence="11">
    <location>
        <begin position="599"/>
        <end position="773"/>
    </location>
</feature>
<comment type="caution">
    <text evidence="13">The sequence shown here is derived from an EMBL/GenBank/DDBJ whole genome shotgun (WGS) entry which is preliminary data.</text>
</comment>
<dbReference type="EMBL" id="JAFIQS010000006">
    <property type="protein sequence ID" value="KAG5168435.1"/>
    <property type="molecule type" value="Genomic_DNA"/>
</dbReference>
<evidence type="ECO:0000256" key="10">
    <source>
        <dbReference type="SAM" id="MobiDB-lite"/>
    </source>
</evidence>
<evidence type="ECO:0000256" key="2">
    <source>
        <dbReference type="ARBA" id="ARBA00022722"/>
    </source>
</evidence>
<keyword evidence="6" id="KW-0460">Magnesium</keyword>
<feature type="compositionally biased region" description="Basic residues" evidence="10">
    <location>
        <begin position="1440"/>
        <end position="1451"/>
    </location>
</feature>
<protein>
    <recommendedName>
        <fullName evidence="8">3'-5' exonuclease</fullName>
    </recommendedName>
    <alternativeName>
        <fullName evidence="9">Werner Syndrome-like exonuclease</fullName>
    </alternativeName>
</protein>
<evidence type="ECO:0000256" key="8">
    <source>
        <dbReference type="ARBA" id="ARBA00040531"/>
    </source>
</evidence>
<feature type="region of interest" description="Disordered" evidence="10">
    <location>
        <begin position="1419"/>
        <end position="1451"/>
    </location>
</feature>
<comment type="subcellular location">
    <subcellularLocation>
        <location evidence="1">Nucleus</location>
    </subcellularLocation>
</comment>
<evidence type="ECO:0000256" key="7">
    <source>
        <dbReference type="ARBA" id="ARBA00023242"/>
    </source>
</evidence>
<keyword evidence="3" id="KW-0479">Metal-binding</keyword>
<dbReference type="PANTHER" id="PTHR13620:SF109">
    <property type="entry name" value="3'-5' EXONUCLEASE"/>
    <property type="match status" value="1"/>
</dbReference>
<evidence type="ECO:0000256" key="9">
    <source>
        <dbReference type="ARBA" id="ARBA00042761"/>
    </source>
</evidence>
<dbReference type="PANTHER" id="PTHR13620">
    <property type="entry name" value="3-5 EXONUCLEASE"/>
    <property type="match status" value="1"/>
</dbReference>
<proteinExistence type="predicted"/>
<dbReference type="GO" id="GO:0008408">
    <property type="term" value="F:3'-5' exonuclease activity"/>
    <property type="evidence" value="ECO:0007669"/>
    <property type="project" value="InterPro"/>
</dbReference>
<organism evidence="13">
    <name type="scientific">Psilocybe cubensis</name>
    <name type="common">Psychedelic mushroom</name>
    <name type="synonym">Stropharia cubensis</name>
    <dbReference type="NCBI Taxonomy" id="181762"/>
    <lineage>
        <taxon>Eukaryota</taxon>
        <taxon>Fungi</taxon>
        <taxon>Dikarya</taxon>
        <taxon>Basidiomycota</taxon>
        <taxon>Agaricomycotina</taxon>
        <taxon>Agaricomycetes</taxon>
        <taxon>Agaricomycetidae</taxon>
        <taxon>Agaricales</taxon>
        <taxon>Agaricineae</taxon>
        <taxon>Strophariaceae</taxon>
        <taxon>Psilocybe</taxon>
    </lineage>
</organism>
<dbReference type="InterPro" id="IPR012337">
    <property type="entry name" value="RNaseH-like_sf"/>
</dbReference>
<keyword evidence="7" id="KW-0539">Nucleus</keyword>
<evidence type="ECO:0000256" key="3">
    <source>
        <dbReference type="ARBA" id="ARBA00022723"/>
    </source>
</evidence>
<sequence>MSANILLQSEGDYQAGSIEPACSHSNVSRIDAVQTPPAETFQDASESAVIRDRDVTDSEADDEFGLEFDLTLEDLFVLDELEREALKKNDINANQSTNSTPTSPLLTTADNQPSTSTDAAHVSVMGERDLEDQNMPQITLAQLREVASHSQRQPFFTPYATYEDSDTDDDAEVSDCEDEAGKPRQEPAKTSPKEKHTAWFKRPQHMPKWLYDFFVSVVQPLIYSKHGRKRGIPAMFSDNTRAYAPPSFWINPPEPCILLSKYRFDLPTLWRPRIYVWIPHDFVKTLCCPNCGTPLEKNGASRPRRIIDIEDNFYIVTWKYYCRDGCKSAFRGWNTAIVNSLPAYLRLAFPAVLSRRSGVSTRLLRQLRVCNQHKMGPSGYRSMLLENHTFKFSQIQNQYLEAVFEMVRGQQHATSIGQETLHAFVPPKADSFGNFTDPDKYAGFVPSERYLASMMNKAIERDESDANQHTACLAPDQIAIDDSHKVNKHIAKVDGVPVFTALFTCMDSKYIQGQALTLTKSHEERSGPLQQIAKSVKRYGHDNPSVMYSDDPVKDKPLLYSAFPELFEDLMPTAAAHGLTALDLPDDIKVSWLASWDVTESTLAALLSSLDSDSERYLCVSLDAEWNLSRKIGVSVIQIAPHSLPNVIYVIPVHKFGNKLPPSLLRLLISNQVFKIGSGIKGDITRLKKQFPILGSQLTFNLIDLKEYCVERGLIARKASGSLEALCEGILKQYLPKEQRLRRCEDWELKSLSSELLHYAARDVFASRILFEKAMECAPIARPQFDSPAGTPVALLSQEGSDPIAYGVISPNQPTTLGNIRVKTPNRNRLVLDIHTVISPSAAVMLHLPSLGHNKKGKTKSGALTLEQIRASSLDPHMSTFKIVAPLLLMEFDFRASPSELMSSASRPNIEASKKHTNLEDNLLSGSSIEEDSFLDDTASLANDLGEETEVSPQDTSDLVALDMLEAYSKIENCEDAQRVQSATQHSIVNTLQKLINSPPDAKSEYTRVKKDIFHAFHMIPISVNHGARPSFLRAMRDHLMRWDPKIRVTVDEACQKHFNLTFEQMLLRNPRFIAERTPRYVPSPSILVPALKLVFETYGNALDVKTGLPLFSADAQQKANAVIELAREGYLSDIEGVVLYERAGIDKYGLQKYKCLRGTNNVEGGPHGDIYRKFGALHASYTEWINGDLYEKTTEEFGVCKFPDSLRIRLGMEPYSAEAEIQYRLNSSDNWLRKRQGLALPVLPPTTLEARKYFFLKIRDFAALANDAGQSRINFEAFAQEWNRTANGKERVYITTEVLAAYSKTWEKMTNIRASQELIQDKLEVLKVTANVFAAEKQPFPIYLSGTSVSTQPRHGVIEIPDSESLQSNQVPSSLSVNLSISRPPLPSPPTQNISNSSIDPRLLSLSATNVEVPVRTLSSTSSDLQYHNEDNVNNDRPTKRRRIVPDSKRKRSLRKCRRCLKTTCAGNSNVLNCNIVCKVPCTKCKRTTECRGVDGGRACTWKGGDTIATSP</sequence>
<dbReference type="InterPro" id="IPR002562">
    <property type="entry name" value="3'-5'_exonuclease_dom"/>
</dbReference>
<dbReference type="Pfam" id="PF01612">
    <property type="entry name" value="DNA_pol_A_exo1"/>
    <property type="match status" value="1"/>
</dbReference>
<evidence type="ECO:0000259" key="11">
    <source>
        <dbReference type="Pfam" id="PF01612"/>
    </source>
</evidence>
<feature type="compositionally biased region" description="Basic and acidic residues" evidence="10">
    <location>
        <begin position="179"/>
        <end position="197"/>
    </location>
</feature>
<dbReference type="InterPro" id="IPR051132">
    <property type="entry name" value="3-5_Exonuclease_domain"/>
</dbReference>
<evidence type="ECO:0000256" key="4">
    <source>
        <dbReference type="ARBA" id="ARBA00022801"/>
    </source>
</evidence>
<feature type="compositionally biased region" description="Low complexity" evidence="10">
    <location>
        <begin position="92"/>
        <end position="109"/>
    </location>
</feature>
<dbReference type="InterPro" id="IPR046616">
    <property type="entry name" value="DUF6729"/>
</dbReference>
<name>A0A8H7XZI3_PSICU</name>
<evidence type="ECO:0000256" key="6">
    <source>
        <dbReference type="ARBA" id="ARBA00022842"/>
    </source>
</evidence>
<keyword evidence="5" id="KW-0269">Exonuclease</keyword>
<dbReference type="CDD" id="cd06141">
    <property type="entry name" value="WRN_exo"/>
    <property type="match status" value="1"/>
</dbReference>
<dbReference type="GO" id="GO:0003676">
    <property type="term" value="F:nucleic acid binding"/>
    <property type="evidence" value="ECO:0007669"/>
    <property type="project" value="InterPro"/>
</dbReference>
<dbReference type="GO" id="GO:0046872">
    <property type="term" value="F:metal ion binding"/>
    <property type="evidence" value="ECO:0007669"/>
    <property type="project" value="UniProtKB-KW"/>
</dbReference>
<dbReference type="GO" id="GO:0005634">
    <property type="term" value="C:nucleus"/>
    <property type="evidence" value="ECO:0007669"/>
    <property type="project" value="UniProtKB-SubCell"/>
</dbReference>
<gene>
    <name evidence="13" type="ORF">JR316_007035</name>
</gene>
<feature type="region of interest" description="Disordered" evidence="10">
    <location>
        <begin position="89"/>
        <end position="120"/>
    </location>
</feature>